<feature type="region of interest" description="Disordered" evidence="2">
    <location>
        <begin position="817"/>
        <end position="838"/>
    </location>
</feature>
<protein>
    <submittedName>
        <fullName evidence="3">Uncharacterized protein</fullName>
    </submittedName>
</protein>
<evidence type="ECO:0000313" key="3">
    <source>
        <dbReference type="EMBL" id="KAK2956709.1"/>
    </source>
</evidence>
<feature type="compositionally biased region" description="Polar residues" evidence="2">
    <location>
        <begin position="955"/>
        <end position="974"/>
    </location>
</feature>
<feature type="region of interest" description="Disordered" evidence="2">
    <location>
        <begin position="1432"/>
        <end position="1467"/>
    </location>
</feature>
<feature type="compositionally biased region" description="Basic and acidic residues" evidence="2">
    <location>
        <begin position="1432"/>
        <end position="1448"/>
    </location>
</feature>
<dbReference type="PANTHER" id="PTHR24216:SF65">
    <property type="entry name" value="PAXILLIN-LIKE PROTEIN 1"/>
    <property type="match status" value="1"/>
</dbReference>
<feature type="region of interest" description="Disordered" evidence="2">
    <location>
        <begin position="748"/>
        <end position="770"/>
    </location>
</feature>
<reference evidence="3 4" key="1">
    <citation type="journal article" date="2022" name="bioRxiv">
        <title>Genomics of Preaxostyla Flagellates Illuminates Evolutionary Transitions and the Path Towards Mitochondrial Loss.</title>
        <authorList>
            <person name="Novak L.V.F."/>
            <person name="Treitli S.C."/>
            <person name="Pyrih J."/>
            <person name="Halakuc P."/>
            <person name="Pipaliya S.V."/>
            <person name="Vacek V."/>
            <person name="Brzon O."/>
            <person name="Soukal P."/>
            <person name="Eme L."/>
            <person name="Dacks J.B."/>
            <person name="Karnkowska A."/>
            <person name="Elias M."/>
            <person name="Hampl V."/>
        </authorList>
    </citation>
    <scope>NUCLEOTIDE SEQUENCE [LARGE SCALE GENOMIC DNA]</scope>
    <source>
        <strain evidence="3">NAU3</strain>
        <tissue evidence="3">Gut</tissue>
    </source>
</reference>
<feature type="compositionally biased region" description="Polar residues" evidence="2">
    <location>
        <begin position="1839"/>
        <end position="1848"/>
    </location>
</feature>
<keyword evidence="4" id="KW-1185">Reference proteome</keyword>
<feature type="compositionally biased region" description="Basic and acidic residues" evidence="2">
    <location>
        <begin position="817"/>
        <end position="829"/>
    </location>
</feature>
<feature type="region of interest" description="Disordered" evidence="2">
    <location>
        <begin position="904"/>
        <end position="1028"/>
    </location>
</feature>
<dbReference type="PANTHER" id="PTHR24216">
    <property type="entry name" value="PAXILLIN-RELATED"/>
    <property type="match status" value="1"/>
</dbReference>
<feature type="compositionally biased region" description="Low complexity" evidence="2">
    <location>
        <begin position="481"/>
        <end position="490"/>
    </location>
</feature>
<feature type="compositionally biased region" description="Polar residues" evidence="2">
    <location>
        <begin position="1988"/>
        <end position="2017"/>
    </location>
</feature>
<feature type="compositionally biased region" description="Polar residues" evidence="2">
    <location>
        <begin position="1637"/>
        <end position="1648"/>
    </location>
</feature>
<feature type="compositionally biased region" description="Low complexity" evidence="2">
    <location>
        <begin position="2191"/>
        <end position="2214"/>
    </location>
</feature>
<feature type="compositionally biased region" description="Low complexity" evidence="2">
    <location>
        <begin position="1857"/>
        <end position="1883"/>
    </location>
</feature>
<sequence>MPDPKQIFSSEIVQARLMRINWFEWNGNPDVFIIHSTEEVSDVSSTELVEETEAELTKRLVKRYYEREKQKDELRLLEEKANLEKSLLIDHSTSTRGFNGDIDDYSTKNESNAVMADPVQTPSPFSHHDEDRSRKKSKNNRIQPDFPNDSDDTQSTDSDSSLDDETDSADSGSSDSPANLFSELRVHVDTRHETKLQDRKLKEEHHRLAVERHCRRIAQERLARLDLKRSRETIKKQSTGLIKLFFVPSSLLTHHSIFKRNLDEWISTLCIPKALPQNMMVLDMDTIEIQTESVSNSLNPTDLNLSTSRLLHANLTKPFFGIVVLYGWPYVVYVSPAFLHTKDDIVPYTLNVIPFPNASFPHPPIPQGQLPSMLYQTLPPAHDILLPSQPLTPELNAGTPHLRLASNVVHKYRMFDSQTMSLHSRSSQSTMSQSTFRTRWTDYQRQKATLSFPNYLVRCLSRTHPLLSFLSEEKAQHKQNTTQVSSVQTPPVVPKGKTGAQVNRDALPPSLIETLTRTTHNRIFTDPLNITPSASFFPLPLEKISEQTEEKESESDLDSESDEDINSDDEFLKIQTMLKLEENEMEDTSNMSIQRSSIQLSSILSPSSDTTLPISFHPTVTFSSSPKSIFRTKTKQIQSTSELTPQSTRQGKRKDALLRTPTTNSPKTIKSATLAPSSTPNSLASTPTTPFQNHLPSYSSVFRCHDHTQPKPLRFNVMLPAPKLNPRFSFFVVDNLLLIGSSFSTVSSSSFSTTAPPPHDSPSSESPSTGLTHIFTTVDIRTHATEPPPPQPPPFSSADHNTSPTWLFPYLALEVNDDQKENEQTDRSTRRSKRKAAIRFTSPAVRSSTLRTASLPSSFVLLPPSSIFDTATNQLFKITSHPLSFVEYFTRPLPTFASLLKLQPTQTPHTTRSRQSRHQLQQVMSEKRMYSPFSSVRLPSRSPQSRPSRARQPQTTPTPSIFRLSSFSTNSKSQLPPHELQITRGESPSRCSTPPFRASSEEPHPTALSPSLEPGSFEQGSSLYQSDPSSAPYNMVGWQMHMSMTSPLGGSRPSSFGQEVDGIQPHFDQIPTILGNASVYEGGEGNEDLGMREATQLNGRSLLHGNDFVFVDFRNSSPHAIQNSSTSDLTSIVQDSTPPPISICPPSPLDPFDAVQFLLNRSEPKPALLALLSRLCLPTRTSSSPHPLLVFRALVPLLIRFVNLTAFLTDRQVTSIIASLANHWIDQEELRKEEELTMMSFGEDEMIYDDTDLSVREQDSVVSERVALMRDESLDYISPSPVEKIETIPIALNPTQEFMSSMEIVPSHLKSVLTRTMKEPIPHVILLQPFDVEKSDVIEFTTQSIICIPVEESHAPPALPPYMDPSTDTDENDDTKTDELDHIRLLLTRETASEIFSGFYSQSAVTMEDLFVLCQNVWIMILKECLGVQRKDEEKSRKEKANEEKNEISSDLSLSQPVSDSSSPIDPVTPLSISPTATHFSLQPLIKSTRTFITQLLSVCFTFGIASPSNESIVTDSKKAADLPNPLLPFTLLLTSLTASSFLFNSQTQINASKEKGMIQHRTPRRGLSRKASLLNTSDSSALKSFSSSYQLTMLIRHGIIFPSEDSAEQLQRIAVEDEEQRETNEMGDGRLDEESTQTQPADTQSTSLLSPQPFTSLFFRPFQSSFCHLPSLASLFFTKVNNAPGAIKTNQKMFNRHLRRLTPFDTSDPSPSSNKIALSHTALSRTSEVFTFLVEAVRLRQLALKEEGNEERKTEARAIHPSAFLLPLFDYATVDGWSVVIERKRRRREQNERRRENKERRMREAKQRQDNGETPVVELSEEEIERRKRNKVIVRTGVLSQPSTPTRGSPVPQNPPTTQSSTLPLPSKLPNKFSAPSNTSTLNQSSLSFAEALVSKSKSQKPRSPSPIGTFQPTEQQLTLINSCRLLIFSLTRILYPYFAWTRLDTDLARLRRMKQMDWLRVVNEMMRSRQIEEIQQKESNVLKIDTPQNLSRSSMTTSHGRSDSAHSQSGFSETGSAKKAAAAETKAPTTLEAIQGLEQQKNNLEASIQVKQRKIEMLGQQALQLQKAGNKAGAIAKIKEKGMLQKAVDGDNNKVMALTGQIIQMEGVKQTSAQFQAQMAAAQAATAEMQKVDLNKVEDAMDNYQDSMDKMQDLNDLMIGQFTQDMMDDDDALAELEELNTMELQHQLDQQQLPSQQYTAPVQQHAPPQAQAKRSEIADLEAAF</sequence>
<evidence type="ECO:0000256" key="2">
    <source>
        <dbReference type="SAM" id="MobiDB-lite"/>
    </source>
</evidence>
<feature type="region of interest" description="Disordered" evidence="2">
    <location>
        <begin position="1981"/>
        <end position="2026"/>
    </location>
</feature>
<feature type="region of interest" description="Disordered" evidence="2">
    <location>
        <begin position="1786"/>
        <end position="1883"/>
    </location>
</feature>
<feature type="region of interest" description="Disordered" evidence="2">
    <location>
        <begin position="1617"/>
        <end position="1648"/>
    </location>
</feature>
<feature type="compositionally biased region" description="Polar residues" evidence="2">
    <location>
        <begin position="1018"/>
        <end position="1028"/>
    </location>
</feature>
<proteinExistence type="predicted"/>
<feature type="compositionally biased region" description="Acidic residues" evidence="2">
    <location>
        <begin position="551"/>
        <end position="569"/>
    </location>
</feature>
<feature type="region of interest" description="Disordered" evidence="2">
    <location>
        <begin position="2191"/>
        <end position="2220"/>
    </location>
</feature>
<dbReference type="Pfam" id="PF03357">
    <property type="entry name" value="Snf7"/>
    <property type="match status" value="1"/>
</dbReference>
<accession>A0ABQ9XZ28</accession>
<feature type="region of interest" description="Disordered" evidence="2">
    <location>
        <begin position="479"/>
        <end position="503"/>
    </location>
</feature>
<feature type="compositionally biased region" description="Low complexity" evidence="2">
    <location>
        <begin position="939"/>
        <end position="954"/>
    </location>
</feature>
<feature type="coiled-coil region" evidence="1">
    <location>
        <begin position="2036"/>
        <end position="2063"/>
    </location>
</feature>
<feature type="compositionally biased region" description="Polar residues" evidence="2">
    <location>
        <begin position="635"/>
        <end position="649"/>
    </location>
</feature>
<feature type="compositionally biased region" description="Basic and acidic residues" evidence="2">
    <location>
        <begin position="1790"/>
        <end position="1812"/>
    </location>
</feature>
<dbReference type="InterPro" id="IPR005024">
    <property type="entry name" value="Snf7_fam"/>
</dbReference>
<feature type="region of interest" description="Disordered" evidence="2">
    <location>
        <begin position="631"/>
        <end position="690"/>
    </location>
</feature>
<feature type="compositionally biased region" description="Low complexity" evidence="2">
    <location>
        <begin position="1449"/>
        <end position="1467"/>
    </location>
</feature>
<comment type="caution">
    <text evidence="3">The sequence shown here is derived from an EMBL/GenBank/DDBJ whole genome shotgun (WGS) entry which is preliminary data.</text>
</comment>
<dbReference type="Proteomes" id="UP001281761">
    <property type="component" value="Unassembled WGS sequence"/>
</dbReference>
<organism evidence="3 4">
    <name type="scientific">Blattamonas nauphoetae</name>
    <dbReference type="NCBI Taxonomy" id="2049346"/>
    <lineage>
        <taxon>Eukaryota</taxon>
        <taxon>Metamonada</taxon>
        <taxon>Preaxostyla</taxon>
        <taxon>Oxymonadida</taxon>
        <taxon>Blattamonas</taxon>
    </lineage>
</organism>
<feature type="compositionally biased region" description="Acidic residues" evidence="2">
    <location>
        <begin position="148"/>
        <end position="168"/>
    </location>
</feature>
<evidence type="ECO:0000313" key="4">
    <source>
        <dbReference type="Proteomes" id="UP001281761"/>
    </source>
</evidence>
<name>A0ABQ9XZ28_9EUKA</name>
<dbReference type="EMBL" id="JARBJD010000053">
    <property type="protein sequence ID" value="KAK2956709.1"/>
    <property type="molecule type" value="Genomic_DNA"/>
</dbReference>
<evidence type="ECO:0000256" key="1">
    <source>
        <dbReference type="SAM" id="Coils"/>
    </source>
</evidence>
<feature type="compositionally biased region" description="Polar residues" evidence="2">
    <location>
        <begin position="660"/>
        <end position="690"/>
    </location>
</feature>
<feature type="compositionally biased region" description="Basic and acidic residues" evidence="2">
    <location>
        <begin position="1622"/>
        <end position="1634"/>
    </location>
</feature>
<feature type="region of interest" description="Disordered" evidence="2">
    <location>
        <begin position="115"/>
        <end position="180"/>
    </location>
</feature>
<feature type="region of interest" description="Disordered" evidence="2">
    <location>
        <begin position="1356"/>
        <end position="1375"/>
    </location>
</feature>
<feature type="coiled-coil region" evidence="1">
    <location>
        <begin position="2129"/>
        <end position="2159"/>
    </location>
</feature>
<gene>
    <name evidence="3" type="ORF">BLNAU_8343</name>
</gene>
<feature type="region of interest" description="Disordered" evidence="2">
    <location>
        <begin position="545"/>
        <end position="569"/>
    </location>
</feature>
<keyword evidence="1" id="KW-0175">Coiled coil</keyword>